<evidence type="ECO:0000313" key="2">
    <source>
        <dbReference type="Proteomes" id="UP000569732"/>
    </source>
</evidence>
<comment type="caution">
    <text evidence="1">The sequence shown here is derived from an EMBL/GenBank/DDBJ whole genome shotgun (WGS) entry which is preliminary data.</text>
</comment>
<dbReference type="RefSeq" id="WP_180567850.1">
    <property type="nucleotide sequence ID" value="NZ_JACCKB010000008.1"/>
</dbReference>
<keyword evidence="2" id="KW-1185">Reference proteome</keyword>
<sequence length="108" mass="12155">MKTQDLLKLSDDEFTTAVELMKADECERHAQHLSTLLGGPIFEQLFMDVFDSLSKGPRSQEQLMSVHAVVADHFPNVDFEDEALGRLSTLVLIAVFKRTNKFDLLGCI</sequence>
<name>A0A853HZN5_9GAMM</name>
<dbReference type="AlphaFoldDB" id="A0A853HZN5"/>
<gene>
    <name evidence="1" type="ORF">H0A36_07315</name>
</gene>
<dbReference type="EMBL" id="JACCKB010000008">
    <property type="protein sequence ID" value="NYZ65819.1"/>
    <property type="molecule type" value="Genomic_DNA"/>
</dbReference>
<accession>A0A853HZN5</accession>
<proteinExistence type="predicted"/>
<protein>
    <submittedName>
        <fullName evidence="1">Uncharacterized protein</fullName>
    </submittedName>
</protein>
<reference evidence="1 2" key="1">
    <citation type="submission" date="2020-07" db="EMBL/GenBank/DDBJ databases">
        <title>Endozoicomonas sp. nov., isolated from sediment.</title>
        <authorList>
            <person name="Gu T."/>
        </authorList>
    </citation>
    <scope>NUCLEOTIDE SEQUENCE [LARGE SCALE GENOMIC DNA]</scope>
    <source>
        <strain evidence="1 2">SM1973</strain>
    </source>
</reference>
<dbReference type="Proteomes" id="UP000569732">
    <property type="component" value="Unassembled WGS sequence"/>
</dbReference>
<evidence type="ECO:0000313" key="1">
    <source>
        <dbReference type="EMBL" id="NYZ65819.1"/>
    </source>
</evidence>
<organism evidence="1 2">
    <name type="scientific">Spartinivicinus marinus</name>
    <dbReference type="NCBI Taxonomy" id="2994442"/>
    <lineage>
        <taxon>Bacteria</taxon>
        <taxon>Pseudomonadati</taxon>
        <taxon>Pseudomonadota</taxon>
        <taxon>Gammaproteobacteria</taxon>
        <taxon>Oceanospirillales</taxon>
        <taxon>Zooshikellaceae</taxon>
        <taxon>Spartinivicinus</taxon>
    </lineage>
</organism>